<dbReference type="Proteomes" id="UP000188533">
    <property type="component" value="Unassembled WGS sequence"/>
</dbReference>
<reference evidence="2 3" key="2">
    <citation type="submission" date="2017-02" db="EMBL/GenBank/DDBJ databases">
        <title>A genome survey and senescence transcriptome analysis in Lentinula edodes.</title>
        <authorList>
            <person name="Sakamoto Y."/>
            <person name="Nakade K."/>
            <person name="Sato S."/>
            <person name="Yoshida Y."/>
            <person name="Miyazaki K."/>
            <person name="Natsume S."/>
            <person name="Konno N."/>
        </authorList>
    </citation>
    <scope>NUCLEOTIDE SEQUENCE [LARGE SCALE GENOMIC DNA]</scope>
    <source>
        <strain evidence="2 3">NBRC 111202</strain>
    </source>
</reference>
<dbReference type="InterPro" id="IPR011008">
    <property type="entry name" value="Dimeric_a/b-barrel"/>
</dbReference>
<dbReference type="SUPFAM" id="SSF54909">
    <property type="entry name" value="Dimeric alpha+beta barrel"/>
    <property type="match status" value="1"/>
</dbReference>
<comment type="caution">
    <text evidence="2">The sequence shown here is derived from an EMBL/GenBank/DDBJ whole genome shotgun (WGS) entry which is preliminary data.</text>
</comment>
<keyword evidence="3" id="KW-1185">Reference proteome</keyword>
<name>A0A1Q3DYR4_LENED</name>
<dbReference type="AlphaFoldDB" id="A0A1Q3DYR4"/>
<gene>
    <name evidence="2" type="ORF">LENED_001373</name>
</gene>
<dbReference type="Pfam" id="PF03992">
    <property type="entry name" value="ABM"/>
    <property type="match status" value="1"/>
</dbReference>
<dbReference type="EMBL" id="BDGU01000021">
    <property type="protein sequence ID" value="GAV99888.1"/>
    <property type="molecule type" value="Genomic_DNA"/>
</dbReference>
<organism evidence="2 3">
    <name type="scientific">Lentinula edodes</name>
    <name type="common">Shiitake mushroom</name>
    <name type="synonym">Lentinus edodes</name>
    <dbReference type="NCBI Taxonomy" id="5353"/>
    <lineage>
        <taxon>Eukaryota</taxon>
        <taxon>Fungi</taxon>
        <taxon>Dikarya</taxon>
        <taxon>Basidiomycota</taxon>
        <taxon>Agaricomycotina</taxon>
        <taxon>Agaricomycetes</taxon>
        <taxon>Agaricomycetidae</taxon>
        <taxon>Agaricales</taxon>
        <taxon>Marasmiineae</taxon>
        <taxon>Omphalotaceae</taxon>
        <taxon>Lentinula</taxon>
    </lineage>
</organism>
<dbReference type="InterPro" id="IPR007138">
    <property type="entry name" value="ABM_dom"/>
</dbReference>
<proteinExistence type="predicted"/>
<evidence type="ECO:0000313" key="3">
    <source>
        <dbReference type="Proteomes" id="UP000188533"/>
    </source>
</evidence>
<evidence type="ECO:0000259" key="1">
    <source>
        <dbReference type="PROSITE" id="PS51725"/>
    </source>
</evidence>
<dbReference type="PROSITE" id="PS51725">
    <property type="entry name" value="ABM"/>
    <property type="match status" value="1"/>
</dbReference>
<sequence length="204" mass="21389">MSTGTRIIQYTSFTASDAFINNRSHFTEGLEKLKTVDGHLGSFWGLQAAEEGAKTGYLVTIWESVEHHKKFTASDAFGAAMSSLKPAAAGELTRFQFTGVRGSPIPGLQTAVTEFVIVRPNPGASGDAVTAAANKTGDSFNENGYPAALGKSVQGDGVYIVVIGWPSVAESRATVKKEPFASGIGALSALATLEISHAVLDKHT</sequence>
<reference evidence="2 3" key="1">
    <citation type="submission" date="2016-08" db="EMBL/GenBank/DDBJ databases">
        <authorList>
            <consortium name="Lentinula edodes genome sequencing consortium"/>
            <person name="Sakamoto Y."/>
            <person name="Nakade K."/>
            <person name="Sato S."/>
            <person name="Yoshida Y."/>
            <person name="Miyazaki K."/>
            <person name="Natsume S."/>
            <person name="Konno N."/>
        </authorList>
    </citation>
    <scope>NUCLEOTIDE SEQUENCE [LARGE SCALE GENOMIC DNA]</scope>
    <source>
        <strain evidence="2 3">NBRC 111202</strain>
    </source>
</reference>
<dbReference type="Gene3D" id="3.30.70.100">
    <property type="match status" value="1"/>
</dbReference>
<evidence type="ECO:0000313" key="2">
    <source>
        <dbReference type="EMBL" id="GAV99888.1"/>
    </source>
</evidence>
<protein>
    <recommendedName>
        <fullName evidence="1">ABM domain-containing protein</fullName>
    </recommendedName>
</protein>
<feature type="domain" description="ABM" evidence="1">
    <location>
        <begin position="2"/>
        <end position="97"/>
    </location>
</feature>
<accession>A0A1Q3DYR4</accession>